<evidence type="ECO:0000313" key="2">
    <source>
        <dbReference type="Proteomes" id="UP001497700"/>
    </source>
</evidence>
<accession>A0ACB9YK57</accession>
<comment type="caution">
    <text evidence="1">The sequence shown here is derived from an EMBL/GenBank/DDBJ whole genome shotgun (WGS) entry which is preliminary data.</text>
</comment>
<organism evidence="1 2">
    <name type="scientific">Hypoxylon rubiginosum</name>
    <dbReference type="NCBI Taxonomy" id="110542"/>
    <lineage>
        <taxon>Eukaryota</taxon>
        <taxon>Fungi</taxon>
        <taxon>Dikarya</taxon>
        <taxon>Ascomycota</taxon>
        <taxon>Pezizomycotina</taxon>
        <taxon>Sordariomycetes</taxon>
        <taxon>Xylariomycetidae</taxon>
        <taxon>Xylariales</taxon>
        <taxon>Hypoxylaceae</taxon>
        <taxon>Hypoxylon</taxon>
    </lineage>
</organism>
<protein>
    <submittedName>
        <fullName evidence="1">Uncharacterized protein</fullName>
    </submittedName>
</protein>
<dbReference type="EMBL" id="MU393613">
    <property type="protein sequence ID" value="KAI4859791.1"/>
    <property type="molecule type" value="Genomic_DNA"/>
</dbReference>
<dbReference type="Proteomes" id="UP001497700">
    <property type="component" value="Unassembled WGS sequence"/>
</dbReference>
<keyword evidence="2" id="KW-1185">Reference proteome</keyword>
<evidence type="ECO:0000313" key="1">
    <source>
        <dbReference type="EMBL" id="KAI4859791.1"/>
    </source>
</evidence>
<proteinExistence type="predicted"/>
<name>A0ACB9YK57_9PEZI</name>
<reference evidence="1 2" key="1">
    <citation type="journal article" date="2022" name="New Phytol.">
        <title>Ecological generalism drives hyperdiversity of secondary metabolite gene clusters in xylarialean endophytes.</title>
        <authorList>
            <person name="Franco M.E.E."/>
            <person name="Wisecaver J.H."/>
            <person name="Arnold A.E."/>
            <person name="Ju Y.M."/>
            <person name="Slot J.C."/>
            <person name="Ahrendt S."/>
            <person name="Moore L.P."/>
            <person name="Eastman K.E."/>
            <person name="Scott K."/>
            <person name="Konkel Z."/>
            <person name="Mondo S.J."/>
            <person name="Kuo A."/>
            <person name="Hayes R.D."/>
            <person name="Haridas S."/>
            <person name="Andreopoulos B."/>
            <person name="Riley R."/>
            <person name="LaButti K."/>
            <person name="Pangilinan J."/>
            <person name="Lipzen A."/>
            <person name="Amirebrahimi M."/>
            <person name="Yan J."/>
            <person name="Adam C."/>
            <person name="Keymanesh K."/>
            <person name="Ng V."/>
            <person name="Louie K."/>
            <person name="Northen T."/>
            <person name="Drula E."/>
            <person name="Henrissat B."/>
            <person name="Hsieh H.M."/>
            <person name="Youens-Clark K."/>
            <person name="Lutzoni F."/>
            <person name="Miadlikowska J."/>
            <person name="Eastwood D.C."/>
            <person name="Hamelin R.C."/>
            <person name="Grigoriev I.V."/>
            <person name="U'Ren J.M."/>
        </authorList>
    </citation>
    <scope>NUCLEOTIDE SEQUENCE [LARGE SCALE GENOMIC DNA]</scope>
    <source>
        <strain evidence="1 2">CBS 119005</strain>
    </source>
</reference>
<gene>
    <name evidence="1" type="ORF">F4820DRAFT_462211</name>
</gene>
<sequence>MDSRTYSVGELLELRHAQSSGTIKNLKSDHDIANIIKAQDSMASVPPALMKLANGDASSSESDEVLFQGKAKSQAQWKYRGRTEAESTIDEPLKAPTGIASQKSEGFKRFYKAVVSPTHVRVTAGGRIVPNTRGSPSPTEKWSKEHSSAGGQESLGASKDSKPEPIAYPNGQAPYQPLMPPQFPGYPGVFHHMGLPMPLYPIHPGIPMVYGMPPLPLVHPSGKRTVSDSRQRNAEEVPKAVKTQDGAGDKKPRPAPIKIAPPDHFDQNRPYYYNGNVVYPSPYGPSQPMTLPSPYYHFGPHIGSMSQPSPMRQGFSSAFPSPSFAGSGSARSAPGSWPQAPLSAPNLNMGPHMTSIRPSEITRNQLEQTRYNLKYFEDQLQYNRHQIDEKLIEDHVQKFRSVVQSLEQTLKTQVLIEEGHFSRTRPSSRNLAQQGVRLQTPSGHSSMRSHRGVNVSETSSINGYGPNSMRSPYNSMERRRPKKNKVYKGIGINYTTGILAPFAPDDPALEALIKAAMERPLDTPTSSDAAATVASGTYDFGEPRLYGVGPTGQPGTGRSASTVHDRPTPASFNQSKFIQPYLVGKLPRGMSLYDARSTDYIYERQLTDAEKQARENYWGKVSMPGVGLPKFDGQNFYPPSPVKASGQSNRHLIPTGQSPVDYKIHSGPTDNDPFSSSRTAQSTRPKKGNQKFSKAIPIVAPKDGSKSKNSYKAPQSKDATDDICKALKDTKISSPAMLSEELTSEKKSTPSRRAVDRSSHDLWQTMIKKGSTSSTVLPSTLSSTTATGYLPPYQGNATASLGPSVSNANGLGARISTQAGDKLIEHDSSQLAAEKVGENCPPSEARSADYDPLKDIQEIMIRDAQRRGVVGSDWK</sequence>